<reference evidence="2 3" key="1">
    <citation type="submission" date="2016-11" db="EMBL/GenBank/DDBJ databases">
        <authorList>
            <person name="Jaros S."/>
            <person name="Januszkiewicz K."/>
            <person name="Wedrychowicz H."/>
        </authorList>
    </citation>
    <scope>NUCLEOTIDE SEQUENCE [LARGE SCALE GENOMIC DNA]</scope>
    <source>
        <strain evidence="2 3">CGMCC 1.6102</strain>
    </source>
</reference>
<evidence type="ECO:0000313" key="3">
    <source>
        <dbReference type="Proteomes" id="UP000184513"/>
    </source>
</evidence>
<evidence type="ECO:0000256" key="1">
    <source>
        <dbReference type="SAM" id="MobiDB-lite"/>
    </source>
</evidence>
<proteinExistence type="predicted"/>
<dbReference type="AlphaFoldDB" id="A0A1M7M4G7"/>
<sequence length="60" mass="7119">MNFNFPKNHSRLWPEQSRPSSAKWDLRQIDFIVYLMLLPWSKKSNGYTLSVYPIASKSPF</sequence>
<dbReference type="EMBL" id="FRCY01000004">
    <property type="protein sequence ID" value="SHM85139.1"/>
    <property type="molecule type" value="Genomic_DNA"/>
</dbReference>
<name>A0A1M7M4G7_9BACT</name>
<keyword evidence="3" id="KW-1185">Reference proteome</keyword>
<gene>
    <name evidence="2" type="ORF">SAMN04488057_10476</name>
</gene>
<feature type="region of interest" description="Disordered" evidence="1">
    <location>
        <begin position="1"/>
        <end position="20"/>
    </location>
</feature>
<dbReference type="Proteomes" id="UP000184513">
    <property type="component" value="Unassembled WGS sequence"/>
</dbReference>
<accession>A0A1M7M4G7</accession>
<evidence type="ECO:0000313" key="2">
    <source>
        <dbReference type="EMBL" id="SHM85139.1"/>
    </source>
</evidence>
<protein>
    <submittedName>
        <fullName evidence="2">Uncharacterized protein</fullName>
    </submittedName>
</protein>
<organism evidence="2 3">
    <name type="scientific">Cyclobacterium lianum</name>
    <dbReference type="NCBI Taxonomy" id="388280"/>
    <lineage>
        <taxon>Bacteria</taxon>
        <taxon>Pseudomonadati</taxon>
        <taxon>Bacteroidota</taxon>
        <taxon>Cytophagia</taxon>
        <taxon>Cytophagales</taxon>
        <taxon>Cyclobacteriaceae</taxon>
        <taxon>Cyclobacterium</taxon>
    </lineage>
</organism>